<organism evidence="3 4">
    <name type="scientific">Eikenella corrodens</name>
    <dbReference type="NCBI Taxonomy" id="539"/>
    <lineage>
        <taxon>Bacteria</taxon>
        <taxon>Pseudomonadati</taxon>
        <taxon>Pseudomonadota</taxon>
        <taxon>Betaproteobacteria</taxon>
        <taxon>Neisseriales</taxon>
        <taxon>Neisseriaceae</taxon>
        <taxon>Eikenella</taxon>
    </lineage>
</organism>
<evidence type="ECO:0000259" key="2">
    <source>
        <dbReference type="Pfam" id="PF13827"/>
    </source>
</evidence>
<dbReference type="EMBL" id="CP034670">
    <property type="protein sequence ID" value="AZR59592.1"/>
    <property type="molecule type" value="Genomic_DNA"/>
</dbReference>
<evidence type="ECO:0000313" key="4">
    <source>
        <dbReference type="Proteomes" id="UP000282435"/>
    </source>
</evidence>
<dbReference type="InterPro" id="IPR025240">
    <property type="entry name" value="DUF4189"/>
</dbReference>
<dbReference type="AlphaFoldDB" id="A0A3S9SJB6"/>
<proteinExistence type="predicted"/>
<feature type="chain" id="PRO_5019302624" evidence="1">
    <location>
        <begin position="24"/>
        <end position="167"/>
    </location>
</feature>
<gene>
    <name evidence="3" type="ORF">ELB75_05875</name>
</gene>
<dbReference type="Proteomes" id="UP000282435">
    <property type="component" value="Chromosome"/>
</dbReference>
<feature type="domain" description="DUF4189" evidence="2">
    <location>
        <begin position="64"/>
        <end position="154"/>
    </location>
</feature>
<evidence type="ECO:0000313" key="3">
    <source>
        <dbReference type="EMBL" id="AZR59592.1"/>
    </source>
</evidence>
<sequence length="167" mass="18163">MKKIILPALLAFGCLTAAQFAAANPQEHYCYAMYGNGACVDNSGGGYDSEPAPYRVIELYDFSALAAAPNRVFAVSNGHTAREARQAALNRCREKGGRNCRAMVTRNGCLSVATGKDARGDTFYFFGTAKHRSDAGEDALNQCKTGRYKECRISDERETDICAAYPH</sequence>
<evidence type="ECO:0000256" key="1">
    <source>
        <dbReference type="SAM" id="SignalP"/>
    </source>
</evidence>
<name>A0A3S9SJB6_EIKCO</name>
<keyword evidence="1" id="KW-0732">Signal</keyword>
<reference evidence="3 4" key="1">
    <citation type="submission" date="2018-12" db="EMBL/GenBank/DDBJ databases">
        <title>Genome sequencing of Eikenella corrodens KCOM 3110 (= JS217).</title>
        <authorList>
            <person name="Koo J.-K."/>
            <person name="Park S.-N."/>
            <person name="Lim Y.K."/>
        </authorList>
    </citation>
    <scope>NUCLEOTIDE SEQUENCE [LARGE SCALE GENOMIC DNA]</scope>
    <source>
        <strain evidence="3 4">KCOM 3110</strain>
    </source>
</reference>
<dbReference type="OrthoDB" id="8664755at2"/>
<protein>
    <submittedName>
        <fullName evidence="3">DUF4189 domain-containing protein</fullName>
    </submittedName>
</protein>
<feature type="signal peptide" evidence="1">
    <location>
        <begin position="1"/>
        <end position="23"/>
    </location>
</feature>
<accession>A0A3S9SJB6</accession>
<dbReference type="Pfam" id="PF13827">
    <property type="entry name" value="DUF4189"/>
    <property type="match status" value="1"/>
</dbReference>
<dbReference type="RefSeq" id="WP_126983123.1">
    <property type="nucleotide sequence ID" value="NZ_CP034670.1"/>
</dbReference>